<proteinExistence type="predicted"/>
<evidence type="ECO:0000313" key="2">
    <source>
        <dbReference type="Proteomes" id="UP001219518"/>
    </source>
</evidence>
<gene>
    <name evidence="1" type="ORF">KUF71_001335</name>
</gene>
<reference evidence="1" key="1">
    <citation type="submission" date="2021-07" db="EMBL/GenBank/DDBJ databases">
        <authorList>
            <person name="Catto M.A."/>
            <person name="Jacobson A."/>
            <person name="Kennedy G."/>
            <person name="Labadie P."/>
            <person name="Hunt B.G."/>
            <person name="Srinivasan R."/>
        </authorList>
    </citation>
    <scope>NUCLEOTIDE SEQUENCE</scope>
    <source>
        <strain evidence="1">PL_HMW_Pooled</strain>
        <tissue evidence="1">Head</tissue>
    </source>
</reference>
<keyword evidence="2" id="KW-1185">Reference proteome</keyword>
<reference evidence="1" key="2">
    <citation type="journal article" date="2023" name="BMC Genomics">
        <title>Pest status, molecular evolution, and epigenetic factors derived from the genome assembly of Frankliniella fusca, a thysanopteran phytovirus vector.</title>
        <authorList>
            <person name="Catto M.A."/>
            <person name="Labadie P.E."/>
            <person name="Jacobson A.L."/>
            <person name="Kennedy G.G."/>
            <person name="Srinivasan R."/>
            <person name="Hunt B.G."/>
        </authorList>
    </citation>
    <scope>NUCLEOTIDE SEQUENCE</scope>
    <source>
        <strain evidence="1">PL_HMW_Pooled</strain>
    </source>
</reference>
<accession>A0AAE1I1T9</accession>
<organism evidence="1 2">
    <name type="scientific">Frankliniella fusca</name>
    <dbReference type="NCBI Taxonomy" id="407009"/>
    <lineage>
        <taxon>Eukaryota</taxon>
        <taxon>Metazoa</taxon>
        <taxon>Ecdysozoa</taxon>
        <taxon>Arthropoda</taxon>
        <taxon>Hexapoda</taxon>
        <taxon>Insecta</taxon>
        <taxon>Pterygota</taxon>
        <taxon>Neoptera</taxon>
        <taxon>Paraneoptera</taxon>
        <taxon>Thysanoptera</taxon>
        <taxon>Terebrantia</taxon>
        <taxon>Thripoidea</taxon>
        <taxon>Thripidae</taxon>
        <taxon>Frankliniella</taxon>
    </lineage>
</organism>
<evidence type="ECO:0000313" key="1">
    <source>
        <dbReference type="EMBL" id="KAK3931962.1"/>
    </source>
</evidence>
<comment type="caution">
    <text evidence="1">The sequence shown here is derived from an EMBL/GenBank/DDBJ whole genome shotgun (WGS) entry which is preliminary data.</text>
</comment>
<dbReference type="AlphaFoldDB" id="A0AAE1I1T9"/>
<sequence length="139" mass="14947">MATFNDLGQSDIRISFGNLTKGMKYPLKKAERSVSKFADGKIVEGIKVTICDEDGVEFITYLPKAFSNMTDDQISQISTSFASKTPASIVLYGTVGLANMAKIHAFNEAVDNAYLAKVSKLAFLSAPRGSTSSSSSMEN</sequence>
<dbReference type="EMBL" id="JAHWGI010001433">
    <property type="protein sequence ID" value="KAK3931962.1"/>
    <property type="molecule type" value="Genomic_DNA"/>
</dbReference>
<dbReference type="Proteomes" id="UP001219518">
    <property type="component" value="Unassembled WGS sequence"/>
</dbReference>
<protein>
    <submittedName>
        <fullName evidence="1">Metabotropic glutamate receptor-like protein Q</fullName>
    </submittedName>
</protein>
<keyword evidence="1" id="KW-0675">Receptor</keyword>
<name>A0AAE1I1T9_9NEOP</name>